<dbReference type="GO" id="GO:0000287">
    <property type="term" value="F:magnesium ion binding"/>
    <property type="evidence" value="ECO:0007669"/>
    <property type="project" value="UniProtKB-UniRule"/>
</dbReference>
<gene>
    <name evidence="18 20" type="primary">glmU</name>
    <name evidence="20" type="ORF">GDR74_09745</name>
</gene>
<keyword evidence="4 18" id="KW-0963">Cytoplasm</keyword>
<dbReference type="InterPro" id="IPR018357">
    <property type="entry name" value="Hexapep_transf_CS"/>
</dbReference>
<evidence type="ECO:0000256" key="13">
    <source>
        <dbReference type="ARBA" id="ARBA00023315"/>
    </source>
</evidence>
<dbReference type="InterPro" id="IPR029044">
    <property type="entry name" value="Nucleotide-diphossugar_trans"/>
</dbReference>
<dbReference type="Pfam" id="PF00132">
    <property type="entry name" value="Hexapep"/>
    <property type="match status" value="1"/>
</dbReference>
<evidence type="ECO:0000256" key="12">
    <source>
        <dbReference type="ARBA" id="ARBA00023268"/>
    </source>
</evidence>
<dbReference type="GO" id="GO:0009245">
    <property type="term" value="P:lipid A biosynthetic process"/>
    <property type="evidence" value="ECO:0007669"/>
    <property type="project" value="UniProtKB-UniRule"/>
</dbReference>
<dbReference type="GO" id="GO:0016020">
    <property type="term" value="C:membrane"/>
    <property type="evidence" value="ECO:0007669"/>
    <property type="project" value="GOC"/>
</dbReference>
<dbReference type="NCBIfam" id="TIGR01173">
    <property type="entry name" value="glmU"/>
    <property type="match status" value="1"/>
</dbReference>
<feature type="binding site" evidence="18">
    <location>
        <position position="371"/>
    </location>
    <ligand>
        <name>UDP-N-acetyl-alpha-D-glucosamine</name>
        <dbReference type="ChEBI" id="CHEBI:57705"/>
    </ligand>
</feature>
<keyword evidence="6 18" id="KW-0548">Nucleotidyltransferase</keyword>
<evidence type="ECO:0000256" key="8">
    <source>
        <dbReference type="ARBA" id="ARBA00022737"/>
    </source>
</evidence>
<feature type="binding site" evidence="18">
    <location>
        <position position="417"/>
    </location>
    <ligand>
        <name>acetyl-CoA</name>
        <dbReference type="ChEBI" id="CHEBI:57288"/>
    </ligand>
</feature>
<keyword evidence="8 18" id="KW-0677">Repeat</keyword>
<feature type="binding site" evidence="18">
    <location>
        <position position="152"/>
    </location>
    <ligand>
        <name>UDP-N-acetyl-alpha-D-glucosamine</name>
        <dbReference type="ChEBI" id="CHEBI:57705"/>
    </ligand>
</feature>
<evidence type="ECO:0000256" key="17">
    <source>
        <dbReference type="ARBA" id="ARBA00049628"/>
    </source>
</evidence>
<evidence type="ECO:0000256" key="10">
    <source>
        <dbReference type="ARBA" id="ARBA00022960"/>
    </source>
</evidence>
<feature type="binding site" evidence="18">
    <location>
        <position position="166"/>
    </location>
    <ligand>
        <name>UDP-N-acetyl-alpha-D-glucosamine</name>
        <dbReference type="ChEBI" id="CHEBI:57705"/>
    </ligand>
</feature>
<evidence type="ECO:0000313" key="20">
    <source>
        <dbReference type="EMBL" id="QFU16490.1"/>
    </source>
</evidence>
<dbReference type="EC" id="2.7.7.23" evidence="18"/>
<keyword evidence="9 18" id="KW-0460">Magnesium</keyword>
<feature type="domain" description="MobA-like NTP transferase" evidence="19">
    <location>
        <begin position="16"/>
        <end position="152"/>
    </location>
</feature>
<evidence type="ECO:0000256" key="16">
    <source>
        <dbReference type="ARBA" id="ARBA00048493"/>
    </source>
</evidence>
<keyword evidence="5 18" id="KW-0808">Transferase</keyword>
<feature type="binding site" evidence="18">
    <location>
        <position position="374"/>
    </location>
    <ligand>
        <name>acetyl-CoA</name>
        <dbReference type="ChEBI" id="CHEBI:57288"/>
    </ligand>
</feature>
<feature type="binding site" evidence="18">
    <location>
        <position position="238"/>
    </location>
    <ligand>
        <name>UDP-N-acetyl-alpha-D-glucosamine</name>
        <dbReference type="ChEBI" id="CHEBI:57705"/>
    </ligand>
</feature>
<keyword evidence="10 18" id="KW-0133">Cell shape</keyword>
<reference evidence="20 21" key="1">
    <citation type="submission" date="2019-10" db="EMBL/GenBank/DDBJ databases">
        <title>Isolation, Identification of Microvirga thermotolerans HR1, a novel thermophilic bacterium and Comparative Genomics of the genus Microvirga.</title>
        <authorList>
            <person name="Li J."/>
            <person name="Zhang W."/>
            <person name="Lin M."/>
            <person name="Wang J."/>
        </authorList>
    </citation>
    <scope>NUCLEOTIDE SEQUENCE [LARGE SCALE GENOMIC DNA]</scope>
    <source>
        <strain evidence="20 21">HR1</strain>
    </source>
</reference>
<evidence type="ECO:0000256" key="7">
    <source>
        <dbReference type="ARBA" id="ARBA00022723"/>
    </source>
</evidence>
<keyword evidence="21" id="KW-1185">Reference proteome</keyword>
<feature type="binding site" evidence="18">
    <location>
        <begin position="19"/>
        <end position="22"/>
    </location>
    <ligand>
        <name>UDP-N-acetyl-alpha-D-glucosamine</name>
        <dbReference type="ChEBI" id="CHEBI:57705"/>
    </ligand>
</feature>
<evidence type="ECO:0000256" key="5">
    <source>
        <dbReference type="ARBA" id="ARBA00022679"/>
    </source>
</evidence>
<keyword evidence="14 18" id="KW-0961">Cell wall biogenesis/degradation</keyword>
<dbReference type="GO" id="GO:0003977">
    <property type="term" value="F:UDP-N-acetylglucosamine diphosphorylase activity"/>
    <property type="evidence" value="ECO:0007669"/>
    <property type="project" value="UniProtKB-UniRule"/>
</dbReference>
<comment type="pathway">
    <text evidence="18">Nucleotide-sugar biosynthesis; UDP-N-acetyl-alpha-D-glucosamine biosynthesis; N-acetyl-alpha-D-glucosamine 1-phosphate from alpha-D-glucosamine 6-phosphate (route II): step 2/2.</text>
</comment>
<feature type="binding site" evidence="18">
    <location>
        <position position="116"/>
    </location>
    <ligand>
        <name>Mg(2+)</name>
        <dbReference type="ChEBI" id="CHEBI:18420"/>
    </ligand>
</feature>
<feature type="binding site" evidence="18">
    <location>
        <begin position="380"/>
        <end position="381"/>
    </location>
    <ligand>
        <name>acetyl-CoA</name>
        <dbReference type="ChEBI" id="CHEBI:57288"/>
    </ligand>
</feature>
<dbReference type="SUPFAM" id="SSF51161">
    <property type="entry name" value="Trimeric LpxA-like enzymes"/>
    <property type="match status" value="1"/>
</dbReference>
<feature type="binding site" evidence="18">
    <location>
        <position position="86"/>
    </location>
    <ligand>
        <name>UDP-N-acetyl-alpha-D-glucosamine</name>
        <dbReference type="ChEBI" id="CHEBI:57705"/>
    </ligand>
</feature>
<feature type="binding site" evidence="18">
    <location>
        <position position="327"/>
    </location>
    <ligand>
        <name>UDP-N-acetyl-alpha-D-glucosamine</name>
        <dbReference type="ChEBI" id="CHEBI:57705"/>
    </ligand>
</feature>
<feature type="region of interest" description="Pyrophosphorylase" evidence="18">
    <location>
        <begin position="1"/>
        <end position="240"/>
    </location>
</feature>
<evidence type="ECO:0000256" key="18">
    <source>
        <dbReference type="HAMAP-Rule" id="MF_01631"/>
    </source>
</evidence>
<comment type="catalytic activity">
    <reaction evidence="16 18">
        <text>N-acetyl-alpha-D-glucosamine 1-phosphate + UTP + H(+) = UDP-N-acetyl-alpha-D-glucosamine + diphosphate</text>
        <dbReference type="Rhea" id="RHEA:13509"/>
        <dbReference type="ChEBI" id="CHEBI:15378"/>
        <dbReference type="ChEBI" id="CHEBI:33019"/>
        <dbReference type="ChEBI" id="CHEBI:46398"/>
        <dbReference type="ChEBI" id="CHEBI:57705"/>
        <dbReference type="ChEBI" id="CHEBI:57776"/>
        <dbReference type="EC" id="2.7.7.23"/>
    </reaction>
</comment>
<dbReference type="SUPFAM" id="SSF53448">
    <property type="entry name" value="Nucleotide-diphospho-sugar transferases"/>
    <property type="match status" value="1"/>
</dbReference>
<dbReference type="GO" id="GO:0019134">
    <property type="term" value="F:glucosamine-1-phosphate N-acetyltransferase activity"/>
    <property type="evidence" value="ECO:0007669"/>
    <property type="project" value="UniProtKB-UniRule"/>
</dbReference>
<feature type="binding site" evidence="18">
    <location>
        <begin position="91"/>
        <end position="92"/>
    </location>
    <ligand>
        <name>UDP-N-acetyl-alpha-D-glucosamine</name>
        <dbReference type="ChEBI" id="CHEBI:57705"/>
    </ligand>
</feature>
<dbReference type="PANTHER" id="PTHR43584">
    <property type="entry name" value="NUCLEOTIDYL TRANSFERASE"/>
    <property type="match status" value="1"/>
</dbReference>
<dbReference type="Pfam" id="PF12804">
    <property type="entry name" value="NTP_transf_3"/>
    <property type="match status" value="1"/>
</dbReference>
<dbReference type="EC" id="2.3.1.157" evidence="18"/>
<evidence type="ECO:0000259" key="19">
    <source>
        <dbReference type="Pfam" id="PF12804"/>
    </source>
</evidence>
<dbReference type="InterPro" id="IPR001451">
    <property type="entry name" value="Hexapep"/>
</dbReference>
<dbReference type="NCBIfam" id="NF010933">
    <property type="entry name" value="PRK14353.1"/>
    <property type="match status" value="1"/>
</dbReference>
<feature type="binding site" evidence="18">
    <location>
        <position position="434"/>
    </location>
    <ligand>
        <name>acetyl-CoA</name>
        <dbReference type="ChEBI" id="CHEBI:57288"/>
    </ligand>
</feature>
<dbReference type="AlphaFoldDB" id="A0A5P9JYK6"/>
<comment type="caution">
    <text evidence="18">Lacks conserved residue(s) required for the propagation of feature annotation.</text>
</comment>
<evidence type="ECO:0000256" key="9">
    <source>
        <dbReference type="ARBA" id="ARBA00022842"/>
    </source>
</evidence>
<feature type="region of interest" description="Linker" evidence="18">
    <location>
        <begin position="241"/>
        <end position="261"/>
    </location>
</feature>
<comment type="pathway">
    <text evidence="18">Bacterial outer membrane biogenesis; LPS lipid A biosynthesis.</text>
</comment>
<dbReference type="PANTHER" id="PTHR43584:SF3">
    <property type="entry name" value="BIFUNCTIONAL PROTEIN GLMU"/>
    <property type="match status" value="1"/>
</dbReference>
<feature type="binding site" evidence="18">
    <location>
        <position position="399"/>
    </location>
    <ligand>
        <name>acetyl-CoA</name>
        <dbReference type="ChEBI" id="CHEBI:57288"/>
    </ligand>
</feature>
<proteinExistence type="inferred from homology"/>
<comment type="pathway">
    <text evidence="18">Nucleotide-sugar biosynthesis; UDP-N-acetyl-alpha-D-glucosamine biosynthesis; UDP-N-acetyl-alpha-D-glucosamine from N-acetyl-alpha-D-glucosamine 1-phosphate: step 1/1.</text>
</comment>
<evidence type="ECO:0000256" key="2">
    <source>
        <dbReference type="ARBA" id="ARBA00007707"/>
    </source>
</evidence>
<evidence type="ECO:0000256" key="6">
    <source>
        <dbReference type="ARBA" id="ARBA00022695"/>
    </source>
</evidence>
<evidence type="ECO:0000256" key="1">
    <source>
        <dbReference type="ARBA" id="ARBA00004496"/>
    </source>
</evidence>
<feature type="active site" description="Proton acceptor" evidence="18">
    <location>
        <position position="357"/>
    </location>
</feature>
<feature type="binding site" evidence="18">
    <location>
        <position position="345"/>
    </location>
    <ligand>
        <name>UDP-N-acetyl-alpha-D-glucosamine</name>
        <dbReference type="ChEBI" id="CHEBI:57705"/>
    </ligand>
</feature>
<keyword evidence="13 18" id="KW-0012">Acyltransferase</keyword>
<dbReference type="Gene3D" id="3.90.550.10">
    <property type="entry name" value="Spore Coat Polysaccharide Biosynthesis Protein SpsA, Chain A"/>
    <property type="match status" value="1"/>
</dbReference>
<dbReference type="CDD" id="cd03353">
    <property type="entry name" value="LbH_GlmU_C"/>
    <property type="match status" value="1"/>
</dbReference>
<feature type="binding site" evidence="18">
    <location>
        <position position="238"/>
    </location>
    <ligand>
        <name>Mg(2+)</name>
        <dbReference type="ChEBI" id="CHEBI:18420"/>
    </ligand>
</feature>
<evidence type="ECO:0000313" key="21">
    <source>
        <dbReference type="Proteomes" id="UP000325614"/>
    </source>
</evidence>
<sequence>MTSSISSPAPSRSCLAVVLAAGEGTRMKSSKPKVLHAVANRSMLGHVLATVTAAGADRVAVVVGPDRDDVAKEARRHVADAEIFVQRERLGTGHAVLSAREALARRPDDVIVVYADTPLVSRETLSRLRAPLAQGAAIVCLGFEAQDPTGYGRLIMSGDELLDIREHKDASEAERAIRLCNGGLMALRGDIALAILDKIENRNAKQEYYLTDAVAIARALGHRAVAATVPEEEVHGVNDRAQLAQAERMIQDRLRQDAMAAGVTLVAPETVFLSYDTKLGRDVVVEPHVVFGPGVVVEDGVVVHSFSHLEGTRIAAQATIGPFARLRPGAEIGPKAKVGNFVEIKNAQLGAGAKANHLSYLGDASIGADANIGAGTITCNYDGFGKYRTEIGEGAFIGSNSSLVAPIRIGAGAFVGSGSVITDDVPGDALALGRGRQVIKEEWARNFRIESQAKKSK</sequence>
<dbReference type="GO" id="GO:0008360">
    <property type="term" value="P:regulation of cell shape"/>
    <property type="evidence" value="ECO:0007669"/>
    <property type="project" value="UniProtKB-KW"/>
</dbReference>
<dbReference type="GO" id="GO:0005737">
    <property type="term" value="C:cytoplasm"/>
    <property type="evidence" value="ECO:0007669"/>
    <property type="project" value="UniProtKB-SubCell"/>
</dbReference>
<comment type="subunit">
    <text evidence="18">Homotrimer.</text>
</comment>
<comment type="cofactor">
    <cofactor evidence="18">
        <name>Mg(2+)</name>
        <dbReference type="ChEBI" id="CHEBI:18420"/>
    </cofactor>
    <text evidence="18">Binds 1 Mg(2+) ion per subunit.</text>
</comment>
<dbReference type="InterPro" id="IPR005882">
    <property type="entry name" value="Bifunctional_GlmU"/>
</dbReference>
<dbReference type="KEGG" id="mico:GDR74_09745"/>
<evidence type="ECO:0000256" key="3">
    <source>
        <dbReference type="ARBA" id="ARBA00007947"/>
    </source>
</evidence>
<dbReference type="Gene3D" id="2.160.10.10">
    <property type="entry name" value="Hexapeptide repeat proteins"/>
    <property type="match status" value="1"/>
</dbReference>
<dbReference type="CDD" id="cd02540">
    <property type="entry name" value="GT2_GlmU_N_bac"/>
    <property type="match status" value="1"/>
</dbReference>
<feature type="region of interest" description="N-acetyltransferase" evidence="18">
    <location>
        <begin position="262"/>
        <end position="457"/>
    </location>
</feature>
<evidence type="ECO:0000256" key="14">
    <source>
        <dbReference type="ARBA" id="ARBA00023316"/>
    </source>
</evidence>
<dbReference type="GO" id="GO:0000902">
    <property type="term" value="P:cell morphogenesis"/>
    <property type="evidence" value="ECO:0007669"/>
    <property type="project" value="UniProtKB-UniRule"/>
</dbReference>
<evidence type="ECO:0000256" key="15">
    <source>
        <dbReference type="ARBA" id="ARBA00048247"/>
    </source>
</evidence>
<keyword evidence="11 18" id="KW-0573">Peptidoglycan synthesis</keyword>
<dbReference type="UniPathway" id="UPA00113">
    <property type="reaction ID" value="UER00532"/>
</dbReference>
<comment type="similarity">
    <text evidence="2 18">In the C-terminal section; belongs to the transferase hexapeptide repeat family.</text>
</comment>
<name>A0A5P9JYK6_9HYPH</name>
<comment type="function">
    <text evidence="17 18">Catalyzes the last two sequential reactions in the de novo biosynthetic pathway for UDP-N-acetylglucosamine (UDP-GlcNAc). The C-terminal domain catalyzes the transfer of acetyl group from acetyl coenzyme A to glucosamine-1-phosphate (GlcN-1-P) to produce N-acetylglucosamine-1-phosphate (GlcNAc-1-P), which is converted into UDP-GlcNAc by the transfer of uridine 5-monophosphate (from uridine 5-triphosphate), a reaction catalyzed by the N-terminal domain.</text>
</comment>
<dbReference type="EMBL" id="CP045423">
    <property type="protein sequence ID" value="QFU16490.1"/>
    <property type="molecule type" value="Genomic_DNA"/>
</dbReference>
<comment type="subcellular location">
    <subcellularLocation>
        <location evidence="1 18">Cytoplasm</location>
    </subcellularLocation>
</comment>
<comment type="similarity">
    <text evidence="3 18">In the N-terminal section; belongs to the N-acetylglucosamine-1-phosphate uridyltransferase family.</text>
</comment>
<dbReference type="InterPro" id="IPR025877">
    <property type="entry name" value="MobA-like_NTP_Trfase"/>
</dbReference>
<dbReference type="UniPathway" id="UPA00973"/>
<protein>
    <recommendedName>
        <fullName evidence="18">Bifunctional protein GlmU</fullName>
    </recommendedName>
    <domain>
        <recommendedName>
            <fullName evidence="18">UDP-N-acetylglucosamine pyrophosphorylase</fullName>
            <ecNumber evidence="18">2.7.7.23</ecNumber>
        </recommendedName>
        <alternativeName>
            <fullName evidence="18">N-acetylglucosamine-1-phosphate uridyltransferase</fullName>
        </alternativeName>
    </domain>
    <domain>
        <recommendedName>
            <fullName evidence="18">Glucosamine-1-phosphate N-acetyltransferase</fullName>
            <ecNumber evidence="18">2.3.1.157</ecNumber>
        </recommendedName>
    </domain>
</protein>
<dbReference type="InterPro" id="IPR050065">
    <property type="entry name" value="GlmU-like"/>
</dbReference>
<feature type="binding site" evidence="18">
    <location>
        <position position="360"/>
    </location>
    <ligand>
        <name>UDP-N-acetyl-alpha-D-glucosamine</name>
        <dbReference type="ChEBI" id="CHEBI:57705"/>
    </ligand>
</feature>
<dbReference type="Proteomes" id="UP000325614">
    <property type="component" value="Chromosome"/>
</dbReference>
<dbReference type="InterPro" id="IPR038009">
    <property type="entry name" value="GlmU_C_LbH"/>
</dbReference>
<accession>A0A5P9JYK6</accession>
<organism evidence="20 21">
    <name type="scientific">Microvirga thermotolerans</name>
    <dbReference type="NCBI Taxonomy" id="2651334"/>
    <lineage>
        <taxon>Bacteria</taxon>
        <taxon>Pseudomonadati</taxon>
        <taxon>Pseudomonadota</taxon>
        <taxon>Alphaproteobacteria</taxon>
        <taxon>Hyphomicrobiales</taxon>
        <taxon>Methylobacteriaceae</taxon>
        <taxon>Microvirga</taxon>
    </lineage>
</organism>
<dbReference type="GO" id="GO:0006048">
    <property type="term" value="P:UDP-N-acetylglucosamine biosynthetic process"/>
    <property type="evidence" value="ECO:0007669"/>
    <property type="project" value="UniProtKB-UniPathway"/>
</dbReference>
<evidence type="ECO:0000256" key="4">
    <source>
        <dbReference type="ARBA" id="ARBA00022490"/>
    </source>
</evidence>
<feature type="binding site" evidence="18">
    <location>
        <position position="33"/>
    </location>
    <ligand>
        <name>UDP-N-acetyl-alpha-D-glucosamine</name>
        <dbReference type="ChEBI" id="CHEBI:57705"/>
    </ligand>
</feature>
<dbReference type="PROSITE" id="PS00101">
    <property type="entry name" value="HEXAPEP_TRANSFERASES"/>
    <property type="match status" value="1"/>
</dbReference>
<comment type="catalytic activity">
    <reaction evidence="15 18">
        <text>alpha-D-glucosamine 1-phosphate + acetyl-CoA = N-acetyl-alpha-D-glucosamine 1-phosphate + CoA + H(+)</text>
        <dbReference type="Rhea" id="RHEA:13725"/>
        <dbReference type="ChEBI" id="CHEBI:15378"/>
        <dbReference type="ChEBI" id="CHEBI:57287"/>
        <dbReference type="ChEBI" id="CHEBI:57288"/>
        <dbReference type="ChEBI" id="CHEBI:57776"/>
        <dbReference type="ChEBI" id="CHEBI:58516"/>
        <dbReference type="EC" id="2.3.1.157"/>
    </reaction>
</comment>
<dbReference type="InterPro" id="IPR011004">
    <property type="entry name" value="Trimer_LpxA-like_sf"/>
</dbReference>
<keyword evidence="12 18" id="KW-0511">Multifunctional enzyme</keyword>
<dbReference type="GO" id="GO:0071555">
    <property type="term" value="P:cell wall organization"/>
    <property type="evidence" value="ECO:0007669"/>
    <property type="project" value="UniProtKB-KW"/>
</dbReference>
<dbReference type="HAMAP" id="MF_01631">
    <property type="entry name" value="GlmU"/>
    <property type="match status" value="1"/>
</dbReference>
<keyword evidence="7 18" id="KW-0479">Metal-binding</keyword>
<dbReference type="GO" id="GO:0009252">
    <property type="term" value="P:peptidoglycan biosynthetic process"/>
    <property type="evidence" value="ECO:0007669"/>
    <property type="project" value="UniProtKB-UniRule"/>
</dbReference>
<dbReference type="RefSeq" id="WP_152586133.1">
    <property type="nucleotide sequence ID" value="NZ_CP045423.1"/>
</dbReference>
<feature type="binding site" evidence="18">
    <location>
        <position position="181"/>
    </location>
    <ligand>
        <name>UDP-N-acetyl-alpha-D-glucosamine</name>
        <dbReference type="ChEBI" id="CHEBI:57705"/>
    </ligand>
</feature>
<evidence type="ECO:0000256" key="11">
    <source>
        <dbReference type="ARBA" id="ARBA00022984"/>
    </source>
</evidence>